<dbReference type="PANTHER" id="PTHR43479">
    <property type="entry name" value="ACREF/ENVCD OPERON REPRESSOR-RELATED"/>
    <property type="match status" value="1"/>
</dbReference>
<dbReference type="EMBL" id="BMFT01000002">
    <property type="protein sequence ID" value="GGH30076.1"/>
    <property type="molecule type" value="Genomic_DNA"/>
</dbReference>
<dbReference type="Pfam" id="PF00440">
    <property type="entry name" value="TetR_N"/>
    <property type="match status" value="1"/>
</dbReference>
<accession>A0ABQ1YKZ6</accession>
<keyword evidence="5" id="KW-1185">Reference proteome</keyword>
<dbReference type="InterPro" id="IPR009057">
    <property type="entry name" value="Homeodomain-like_sf"/>
</dbReference>
<reference evidence="5" key="1">
    <citation type="journal article" date="2019" name="Int. J. Syst. Evol. Microbiol.">
        <title>The Global Catalogue of Microorganisms (GCM) 10K type strain sequencing project: providing services to taxonomists for standard genome sequencing and annotation.</title>
        <authorList>
            <consortium name="The Broad Institute Genomics Platform"/>
            <consortium name="The Broad Institute Genome Sequencing Center for Infectious Disease"/>
            <person name="Wu L."/>
            <person name="Ma J."/>
        </authorList>
    </citation>
    <scope>NUCLEOTIDE SEQUENCE [LARGE SCALE GENOMIC DNA]</scope>
    <source>
        <strain evidence="5">CGMCC 1.12769</strain>
    </source>
</reference>
<dbReference type="InterPro" id="IPR050624">
    <property type="entry name" value="HTH-type_Tx_Regulator"/>
</dbReference>
<feature type="domain" description="HTH tetR-type" evidence="3">
    <location>
        <begin position="21"/>
        <end position="81"/>
    </location>
</feature>
<name>A0ABQ1YKZ6_9BACL</name>
<evidence type="ECO:0000256" key="2">
    <source>
        <dbReference type="PROSITE-ProRule" id="PRU00335"/>
    </source>
</evidence>
<proteinExistence type="predicted"/>
<evidence type="ECO:0000259" key="3">
    <source>
        <dbReference type="PROSITE" id="PS50977"/>
    </source>
</evidence>
<dbReference type="Gene3D" id="1.10.10.60">
    <property type="entry name" value="Homeodomain-like"/>
    <property type="match status" value="1"/>
</dbReference>
<comment type="caution">
    <text evidence="4">The sequence shown here is derived from an EMBL/GenBank/DDBJ whole genome shotgun (WGS) entry which is preliminary data.</text>
</comment>
<keyword evidence="1 2" id="KW-0238">DNA-binding</keyword>
<dbReference type="InterPro" id="IPR001647">
    <property type="entry name" value="HTH_TetR"/>
</dbReference>
<dbReference type="PANTHER" id="PTHR43479:SF11">
    <property type="entry name" value="ACREF_ENVCD OPERON REPRESSOR-RELATED"/>
    <property type="match status" value="1"/>
</dbReference>
<dbReference type="PRINTS" id="PR00455">
    <property type="entry name" value="HTHTETR"/>
</dbReference>
<dbReference type="PROSITE" id="PS50977">
    <property type="entry name" value="HTH_TETR_2"/>
    <property type="match status" value="1"/>
</dbReference>
<dbReference type="Gene3D" id="1.10.357.10">
    <property type="entry name" value="Tetracycline Repressor, domain 2"/>
    <property type="match status" value="1"/>
</dbReference>
<protein>
    <submittedName>
        <fullName evidence="4">AcrR family transcriptional regulator</fullName>
    </submittedName>
</protein>
<feature type="DNA-binding region" description="H-T-H motif" evidence="2">
    <location>
        <begin position="44"/>
        <end position="63"/>
    </location>
</feature>
<organism evidence="4 5">
    <name type="scientific">Paenibacillus segetis</name>
    <dbReference type="NCBI Taxonomy" id="1325360"/>
    <lineage>
        <taxon>Bacteria</taxon>
        <taxon>Bacillati</taxon>
        <taxon>Bacillota</taxon>
        <taxon>Bacilli</taxon>
        <taxon>Bacillales</taxon>
        <taxon>Paenibacillaceae</taxon>
        <taxon>Paenibacillus</taxon>
    </lineage>
</organism>
<dbReference type="Proteomes" id="UP000659344">
    <property type="component" value="Unassembled WGS sequence"/>
</dbReference>
<evidence type="ECO:0000256" key="1">
    <source>
        <dbReference type="ARBA" id="ARBA00023125"/>
    </source>
</evidence>
<dbReference type="SUPFAM" id="SSF46689">
    <property type="entry name" value="Homeodomain-like"/>
    <property type="match status" value="1"/>
</dbReference>
<sequence length="210" mass="24204">MNSTKNTTESTTRKPIQDRSIKTREAIVQAAMKLFSEAGYHRTNTKQIAAAANVSTGSFYSYFTDKREVFMEALKLYCHQFTRQLDSLLQEMDFSNADKLTGIKQLIDCLVRSHDVYIGFHSELTAMYEMDSEVRSLIDTQMAANRENAKKYLYTWKDELKVGDLDAASIVVFEALDRLVDMMVFYNKGLDLEKIKAETADMIYVYLFVR</sequence>
<gene>
    <name evidence="4" type="ORF">GCM10008013_32940</name>
</gene>
<evidence type="ECO:0000313" key="4">
    <source>
        <dbReference type="EMBL" id="GGH30076.1"/>
    </source>
</evidence>
<dbReference type="RefSeq" id="WP_188540955.1">
    <property type="nucleotide sequence ID" value="NZ_BMFT01000002.1"/>
</dbReference>
<evidence type="ECO:0000313" key="5">
    <source>
        <dbReference type="Proteomes" id="UP000659344"/>
    </source>
</evidence>